<sequence length="98" mass="10112">MGESGLVGTDEGRDAGTGPRVRDAGALGTGGRAAGRAGPGAGDFGRRSRPVYRSVHLPDIRVSERGPARAVAYRRRVPAEEGGESRGRTVLKGADGDR</sequence>
<accession>A0ABP6KDJ8</accession>
<reference evidence="3" key="1">
    <citation type="journal article" date="2019" name="Int. J. Syst. Evol. Microbiol.">
        <title>The Global Catalogue of Microorganisms (GCM) 10K type strain sequencing project: providing services to taxonomists for standard genome sequencing and annotation.</title>
        <authorList>
            <consortium name="The Broad Institute Genomics Platform"/>
            <consortium name="The Broad Institute Genome Sequencing Center for Infectious Disease"/>
            <person name="Wu L."/>
            <person name="Ma J."/>
        </authorList>
    </citation>
    <scope>NUCLEOTIDE SEQUENCE [LARGE SCALE GENOMIC DNA]</scope>
    <source>
        <strain evidence="3">JCM 3106</strain>
    </source>
</reference>
<dbReference type="EMBL" id="BAAAWD010000007">
    <property type="protein sequence ID" value="GAA3003943.1"/>
    <property type="molecule type" value="Genomic_DNA"/>
</dbReference>
<feature type="compositionally biased region" description="Gly residues" evidence="1">
    <location>
        <begin position="27"/>
        <end position="43"/>
    </location>
</feature>
<proteinExistence type="predicted"/>
<evidence type="ECO:0000313" key="2">
    <source>
        <dbReference type="EMBL" id="GAA3003943.1"/>
    </source>
</evidence>
<dbReference type="Proteomes" id="UP001499930">
    <property type="component" value="Unassembled WGS sequence"/>
</dbReference>
<protein>
    <submittedName>
        <fullName evidence="2">Uncharacterized protein</fullName>
    </submittedName>
</protein>
<name>A0ABP6KDJ8_9ACTN</name>
<feature type="compositionally biased region" description="Basic and acidic residues" evidence="1">
    <location>
        <begin position="77"/>
        <end position="87"/>
    </location>
</feature>
<feature type="region of interest" description="Disordered" evidence="1">
    <location>
        <begin position="75"/>
        <end position="98"/>
    </location>
</feature>
<evidence type="ECO:0000256" key="1">
    <source>
        <dbReference type="SAM" id="MobiDB-lite"/>
    </source>
</evidence>
<comment type="caution">
    <text evidence="2">The sequence shown here is derived from an EMBL/GenBank/DDBJ whole genome shotgun (WGS) entry which is preliminary data.</text>
</comment>
<organism evidence="2 3">
    <name type="scientific">Streptosporangium longisporum</name>
    <dbReference type="NCBI Taxonomy" id="46187"/>
    <lineage>
        <taxon>Bacteria</taxon>
        <taxon>Bacillati</taxon>
        <taxon>Actinomycetota</taxon>
        <taxon>Actinomycetes</taxon>
        <taxon>Streptosporangiales</taxon>
        <taxon>Streptosporangiaceae</taxon>
        <taxon>Streptosporangium</taxon>
    </lineage>
</organism>
<keyword evidence="3" id="KW-1185">Reference proteome</keyword>
<evidence type="ECO:0000313" key="3">
    <source>
        <dbReference type="Proteomes" id="UP001499930"/>
    </source>
</evidence>
<feature type="region of interest" description="Disordered" evidence="1">
    <location>
        <begin position="1"/>
        <end position="50"/>
    </location>
</feature>
<gene>
    <name evidence="2" type="ORF">GCM10017559_26730</name>
</gene>